<dbReference type="PANTHER" id="PTHR13603:SF1">
    <property type="entry name" value="TRANSMEMBRANE PROTEIN 186"/>
    <property type="match status" value="1"/>
</dbReference>
<sequence>MVFLQGLVVGRALIDSIARRQGTVQHSYRKLYSDSSNMGLRRRKGSSSTDAVLNFTKPRPVKRTNPYEKKEVINRIGGTSIRKLHTTIKTRKDVDNLKEMMESLNFTPIYKFNGIWIGAFFAKAKIVQTIASLLIIPFATYKLYIGSYDFQYYMTVICISLLAPLMLFAFAKYYSRLVGVISMSEDNNFIRVGYLSFYGTRQNRYIKTEDVLPIYECTNKTTKHMIVPLQQYSRTDPLYLATKGVQIVDEERASFLFGDLTIFNYDKKTN</sequence>
<evidence type="ECO:0000256" key="5">
    <source>
        <dbReference type="ARBA" id="ARBA00022792"/>
    </source>
</evidence>
<keyword evidence="6 9" id="KW-1133">Transmembrane helix</keyword>
<dbReference type="AlphaFoldDB" id="A0A0N4Z4L2"/>
<evidence type="ECO:0000313" key="10">
    <source>
        <dbReference type="Proteomes" id="UP000038045"/>
    </source>
</evidence>
<reference evidence="11" key="1">
    <citation type="submission" date="2017-02" db="UniProtKB">
        <authorList>
            <consortium name="WormBaseParasite"/>
        </authorList>
    </citation>
    <scope>IDENTIFICATION</scope>
</reference>
<organism evidence="10 11">
    <name type="scientific">Parastrongyloides trichosuri</name>
    <name type="common">Possum-specific nematode worm</name>
    <dbReference type="NCBI Taxonomy" id="131310"/>
    <lineage>
        <taxon>Eukaryota</taxon>
        <taxon>Metazoa</taxon>
        <taxon>Ecdysozoa</taxon>
        <taxon>Nematoda</taxon>
        <taxon>Chromadorea</taxon>
        <taxon>Rhabditida</taxon>
        <taxon>Tylenchina</taxon>
        <taxon>Panagrolaimomorpha</taxon>
        <taxon>Strongyloidoidea</taxon>
        <taxon>Strongyloididae</taxon>
        <taxon>Parastrongyloides</taxon>
    </lineage>
</organism>
<keyword evidence="5" id="KW-0999">Mitochondrion inner membrane</keyword>
<evidence type="ECO:0000313" key="11">
    <source>
        <dbReference type="WBParaSite" id="PTRK_0000193000.1"/>
    </source>
</evidence>
<feature type="transmembrane region" description="Helical" evidence="9">
    <location>
        <begin position="150"/>
        <end position="174"/>
    </location>
</feature>
<name>A0A0N4Z4L2_PARTI</name>
<protein>
    <recommendedName>
        <fullName evidence="3">Transmembrane protein 186</fullName>
    </recommendedName>
</protein>
<dbReference type="STRING" id="131310.A0A0N4Z4L2"/>
<keyword evidence="10" id="KW-1185">Reference proteome</keyword>
<evidence type="ECO:0000256" key="2">
    <source>
        <dbReference type="ARBA" id="ARBA00007020"/>
    </source>
</evidence>
<evidence type="ECO:0000256" key="8">
    <source>
        <dbReference type="ARBA" id="ARBA00023136"/>
    </source>
</evidence>
<dbReference type="GO" id="GO:0005743">
    <property type="term" value="C:mitochondrial inner membrane"/>
    <property type="evidence" value="ECO:0007669"/>
    <property type="project" value="UniProtKB-SubCell"/>
</dbReference>
<feature type="transmembrane region" description="Helical" evidence="9">
    <location>
        <begin position="126"/>
        <end position="144"/>
    </location>
</feature>
<proteinExistence type="inferred from homology"/>
<evidence type="ECO:0000256" key="9">
    <source>
        <dbReference type="SAM" id="Phobius"/>
    </source>
</evidence>
<keyword evidence="8 9" id="KW-0472">Membrane</keyword>
<evidence type="ECO:0000256" key="3">
    <source>
        <dbReference type="ARBA" id="ARBA00014604"/>
    </source>
</evidence>
<comment type="subcellular location">
    <subcellularLocation>
        <location evidence="1">Mitochondrion inner membrane</location>
        <topology evidence="1">Multi-pass membrane protein</topology>
    </subcellularLocation>
</comment>
<accession>A0A0N4Z4L2</accession>
<dbReference type="InterPro" id="IPR026571">
    <property type="entry name" value="Tmem186"/>
</dbReference>
<keyword evidence="7" id="KW-0496">Mitochondrion</keyword>
<evidence type="ECO:0000256" key="1">
    <source>
        <dbReference type="ARBA" id="ARBA00004448"/>
    </source>
</evidence>
<evidence type="ECO:0000256" key="7">
    <source>
        <dbReference type="ARBA" id="ARBA00023128"/>
    </source>
</evidence>
<dbReference type="PANTHER" id="PTHR13603">
    <property type="entry name" value="TRANSMEMBRANE PROTEIN 186"/>
    <property type="match status" value="1"/>
</dbReference>
<evidence type="ECO:0000256" key="4">
    <source>
        <dbReference type="ARBA" id="ARBA00022692"/>
    </source>
</evidence>
<comment type="similarity">
    <text evidence="2">Belongs to the TMEM186 family.</text>
</comment>
<keyword evidence="4 9" id="KW-0812">Transmembrane</keyword>
<dbReference type="Proteomes" id="UP000038045">
    <property type="component" value="Unplaced"/>
</dbReference>
<evidence type="ECO:0000256" key="6">
    <source>
        <dbReference type="ARBA" id="ARBA00022989"/>
    </source>
</evidence>
<dbReference type="WBParaSite" id="PTRK_0000193000.1">
    <property type="protein sequence ID" value="PTRK_0000193000.1"/>
    <property type="gene ID" value="PTRK_0000193000"/>
</dbReference>